<dbReference type="PANTHER" id="PTHR32309">
    <property type="entry name" value="TYROSINE-PROTEIN KINASE"/>
    <property type="match status" value="1"/>
</dbReference>
<reference evidence="9" key="1">
    <citation type="journal article" date="2019" name="Int. J. Syst. Evol. Microbiol.">
        <title>The Global Catalogue of Microorganisms (GCM) 10K type strain sequencing project: providing services to taxonomists for standard genome sequencing and annotation.</title>
        <authorList>
            <consortium name="The Broad Institute Genomics Platform"/>
            <consortium name="The Broad Institute Genome Sequencing Center for Infectious Disease"/>
            <person name="Wu L."/>
            <person name="Ma J."/>
        </authorList>
    </citation>
    <scope>NUCLEOTIDE SEQUENCE [LARGE SCALE GENOMIC DNA]</scope>
    <source>
        <strain evidence="9">CCUG 60742</strain>
    </source>
</reference>
<dbReference type="InterPro" id="IPR050445">
    <property type="entry name" value="Bact_polysacc_biosynth/exp"/>
</dbReference>
<keyword evidence="5 6" id="KW-0472">Membrane</keyword>
<evidence type="ECO:0000259" key="7">
    <source>
        <dbReference type="Pfam" id="PF02706"/>
    </source>
</evidence>
<feature type="domain" description="Polysaccharide chain length determinant N-terminal" evidence="7">
    <location>
        <begin position="18"/>
        <end position="109"/>
    </location>
</feature>
<feature type="transmembrane region" description="Helical" evidence="6">
    <location>
        <begin position="317"/>
        <end position="341"/>
    </location>
</feature>
<dbReference type="RefSeq" id="WP_377140438.1">
    <property type="nucleotide sequence ID" value="NZ_JBHTIA010000003.1"/>
</dbReference>
<comment type="subcellular location">
    <subcellularLocation>
        <location evidence="1">Cell membrane</location>
        <topology evidence="1">Multi-pass membrane protein</topology>
    </subcellularLocation>
</comment>
<dbReference type="EMBL" id="JBHTIA010000003">
    <property type="protein sequence ID" value="MFD0764650.1"/>
    <property type="molecule type" value="Genomic_DNA"/>
</dbReference>
<comment type="caution">
    <text evidence="8">The sequence shown here is derived from an EMBL/GenBank/DDBJ whole genome shotgun (WGS) entry which is preliminary data.</text>
</comment>
<dbReference type="InterPro" id="IPR003856">
    <property type="entry name" value="LPS_length_determ_N"/>
</dbReference>
<sequence length="347" mass="38445">MSTEFTEDTTPGTLQQNISGLFNYLRSKRRYIIFTALVFAVGGLILSFIKKPAYTAESSFVLDNNAGSGMGNFASIAALAGVSMDNGSGVFSADNIVELYRSRTLLENTLLTRAAFGNESELLIDRYIASQPKWRDLVAEKHIKFTANRTQRDRTADSVLYEVVKEIRKKALTVDKLEKKTIITVSVTSKDELFAKNFNEQLVGNVNALFVQIKSAKAAQNVKVLQRQTDSVKRTLNANMQGAAAALDDVPYANPLEQSLKVPSQRKSADLQANAAVYAELIKNLELAKLTLLRETPLIQSIDKPQLPLEKEKISKVIYTIAGGITGAVLITIWFIIWGLFYKKQIN</sequence>
<evidence type="ECO:0000256" key="3">
    <source>
        <dbReference type="ARBA" id="ARBA00022692"/>
    </source>
</evidence>
<feature type="transmembrane region" description="Helical" evidence="6">
    <location>
        <begin position="31"/>
        <end position="49"/>
    </location>
</feature>
<evidence type="ECO:0000313" key="8">
    <source>
        <dbReference type="EMBL" id="MFD0764650.1"/>
    </source>
</evidence>
<organism evidence="8 9">
    <name type="scientific">Mucilaginibacter lutimaris</name>
    <dbReference type="NCBI Taxonomy" id="931629"/>
    <lineage>
        <taxon>Bacteria</taxon>
        <taxon>Pseudomonadati</taxon>
        <taxon>Bacteroidota</taxon>
        <taxon>Sphingobacteriia</taxon>
        <taxon>Sphingobacteriales</taxon>
        <taxon>Sphingobacteriaceae</taxon>
        <taxon>Mucilaginibacter</taxon>
    </lineage>
</organism>
<keyword evidence="4 6" id="KW-1133">Transmembrane helix</keyword>
<evidence type="ECO:0000256" key="2">
    <source>
        <dbReference type="ARBA" id="ARBA00022475"/>
    </source>
</evidence>
<evidence type="ECO:0000256" key="6">
    <source>
        <dbReference type="SAM" id="Phobius"/>
    </source>
</evidence>
<gene>
    <name evidence="8" type="ORF">ACFQZI_07275</name>
</gene>
<evidence type="ECO:0000256" key="5">
    <source>
        <dbReference type="ARBA" id="ARBA00023136"/>
    </source>
</evidence>
<protein>
    <submittedName>
        <fullName evidence="8">Wzz/FepE/Etk N-terminal domain-containing protein</fullName>
    </submittedName>
</protein>
<accession>A0ABW2ZEL2</accession>
<keyword evidence="9" id="KW-1185">Reference proteome</keyword>
<dbReference type="Proteomes" id="UP001597073">
    <property type="component" value="Unassembled WGS sequence"/>
</dbReference>
<proteinExistence type="predicted"/>
<evidence type="ECO:0000313" key="9">
    <source>
        <dbReference type="Proteomes" id="UP001597073"/>
    </source>
</evidence>
<dbReference type="Pfam" id="PF02706">
    <property type="entry name" value="Wzz"/>
    <property type="match status" value="1"/>
</dbReference>
<keyword evidence="3 6" id="KW-0812">Transmembrane</keyword>
<keyword evidence="2" id="KW-1003">Cell membrane</keyword>
<dbReference type="PANTHER" id="PTHR32309:SF13">
    <property type="entry name" value="FERRIC ENTEROBACTIN TRANSPORT PROTEIN FEPE"/>
    <property type="match status" value="1"/>
</dbReference>
<evidence type="ECO:0000256" key="1">
    <source>
        <dbReference type="ARBA" id="ARBA00004651"/>
    </source>
</evidence>
<evidence type="ECO:0000256" key="4">
    <source>
        <dbReference type="ARBA" id="ARBA00022989"/>
    </source>
</evidence>
<name>A0ABW2ZEL2_9SPHI</name>